<sequence>GLAVHLGELLTLAQAAPRLTLLVFNDGGYGVLRNMQDRYCDRRSGVDLATPDFALLARACGIPYARIAAEDEAG</sequence>
<feature type="non-terminal residue" evidence="2">
    <location>
        <position position="1"/>
    </location>
</feature>
<evidence type="ECO:0000259" key="1">
    <source>
        <dbReference type="Pfam" id="PF02775"/>
    </source>
</evidence>
<dbReference type="InterPro" id="IPR029061">
    <property type="entry name" value="THDP-binding"/>
</dbReference>
<dbReference type="GO" id="GO:0003824">
    <property type="term" value="F:catalytic activity"/>
    <property type="evidence" value="ECO:0007669"/>
    <property type="project" value="InterPro"/>
</dbReference>
<name>A0A8T4J5E3_9ACTN</name>
<dbReference type="GO" id="GO:0000287">
    <property type="term" value="F:magnesium ion binding"/>
    <property type="evidence" value="ECO:0007669"/>
    <property type="project" value="UniProtKB-ARBA"/>
</dbReference>
<proteinExistence type="predicted"/>
<dbReference type="InterPro" id="IPR011766">
    <property type="entry name" value="TPP_enzyme_TPP-bd"/>
</dbReference>
<feature type="domain" description="Thiamine pyrophosphate enzyme TPP-binding" evidence="1">
    <location>
        <begin position="3"/>
        <end position="72"/>
    </location>
</feature>
<dbReference type="Proteomes" id="UP000675554">
    <property type="component" value="Unassembled WGS sequence"/>
</dbReference>
<comment type="caution">
    <text evidence="2">The sequence shown here is derived from an EMBL/GenBank/DDBJ whole genome shotgun (WGS) entry which is preliminary data.</text>
</comment>
<dbReference type="EMBL" id="JAGSMN010001484">
    <property type="protein sequence ID" value="MBR7678472.1"/>
    <property type="molecule type" value="Genomic_DNA"/>
</dbReference>
<accession>A0A8T4J5E3</accession>
<dbReference type="Gene3D" id="3.40.50.970">
    <property type="match status" value="1"/>
</dbReference>
<feature type="non-terminal residue" evidence="2">
    <location>
        <position position="74"/>
    </location>
</feature>
<dbReference type="SUPFAM" id="SSF52518">
    <property type="entry name" value="Thiamin diphosphate-binding fold (THDP-binding)"/>
    <property type="match status" value="1"/>
</dbReference>
<gene>
    <name evidence="2" type="ORF">KDA82_37000</name>
</gene>
<keyword evidence="3" id="KW-1185">Reference proteome</keyword>
<evidence type="ECO:0000313" key="2">
    <source>
        <dbReference type="EMBL" id="MBR7678472.1"/>
    </source>
</evidence>
<protein>
    <submittedName>
        <fullName evidence="2">Thiamine pyrophosphate-binding protein</fullName>
    </submittedName>
</protein>
<organism evidence="2 3">
    <name type="scientific">Streptomyces daliensis</name>
    <dbReference type="NCBI Taxonomy" id="299421"/>
    <lineage>
        <taxon>Bacteria</taxon>
        <taxon>Bacillati</taxon>
        <taxon>Actinomycetota</taxon>
        <taxon>Actinomycetes</taxon>
        <taxon>Kitasatosporales</taxon>
        <taxon>Streptomycetaceae</taxon>
        <taxon>Streptomyces</taxon>
    </lineage>
</organism>
<dbReference type="Pfam" id="PF02775">
    <property type="entry name" value="TPP_enzyme_C"/>
    <property type="match status" value="1"/>
</dbReference>
<dbReference type="AlphaFoldDB" id="A0A8T4J5E3"/>
<dbReference type="GO" id="GO:0030976">
    <property type="term" value="F:thiamine pyrophosphate binding"/>
    <property type="evidence" value="ECO:0007669"/>
    <property type="project" value="InterPro"/>
</dbReference>
<evidence type="ECO:0000313" key="3">
    <source>
        <dbReference type="Proteomes" id="UP000675554"/>
    </source>
</evidence>
<dbReference type="CDD" id="cd00568">
    <property type="entry name" value="TPP_enzymes"/>
    <property type="match status" value="1"/>
</dbReference>
<reference evidence="2" key="1">
    <citation type="submission" date="2021-04" db="EMBL/GenBank/DDBJ databases">
        <title>Sequencing of actinobacteria type strains.</title>
        <authorList>
            <person name="Nguyen G.-S."/>
            <person name="Wentzel A."/>
        </authorList>
    </citation>
    <scope>NUCLEOTIDE SEQUENCE</scope>
    <source>
        <strain evidence="2">DSM 42095</strain>
    </source>
</reference>